<protein>
    <submittedName>
        <fullName evidence="2">Similar to stage IV sporulation protein</fullName>
    </submittedName>
</protein>
<dbReference type="Pfam" id="PF06898">
    <property type="entry name" value="YqfD"/>
    <property type="match status" value="1"/>
</dbReference>
<evidence type="ECO:0000313" key="3">
    <source>
        <dbReference type="Proteomes" id="UP000198897"/>
    </source>
</evidence>
<sequence>MTMKMQRDFFQGSMRIKVQGKMIEPFLQACVRRGSVISNIKRVNEHEAVMTIRLSEWKTFRQLRRKYRCKLSILEGRGLPFYYRKITQRKALMAAFMLSVIVVFLLANTLWSIKIEGLTPELEANVEKKLKTYGVSPGKMSIGMDDPNDIQRKLLDDIPELLWIGVNKKGTSYQLYGVEKTRHDTNKNLRPSDLVAEKKGMIVKTFIEKGRPLVTVNDVVKKGQKLATGQLVEDKDILVHTEGEVIAETWYKVDQNLPMNQVLLLTDGLEVREYQLKIGSLTLPLWGWWEGEGSQFRSENEETNWEWFGWKSPIDLKAIHHYEVDGKKYAQSKNKIQELGIITARESLNQYLGKEAEIMKEKVLHLREENGKVKLILLFKVHENIAVTKYISQGD</sequence>
<accession>A0A1I2JL77</accession>
<keyword evidence="3" id="KW-1185">Reference proteome</keyword>
<dbReference type="InterPro" id="IPR010690">
    <property type="entry name" value="YqfD"/>
</dbReference>
<reference evidence="3" key="1">
    <citation type="submission" date="2016-10" db="EMBL/GenBank/DDBJ databases">
        <authorList>
            <person name="Varghese N."/>
            <person name="Submissions S."/>
        </authorList>
    </citation>
    <scope>NUCLEOTIDE SEQUENCE [LARGE SCALE GENOMIC DNA]</scope>
    <source>
        <strain evidence="3">FP5</strain>
    </source>
</reference>
<gene>
    <name evidence="2" type="ORF">SAMN05216353_101114</name>
</gene>
<dbReference type="EMBL" id="FOOG01000001">
    <property type="protein sequence ID" value="SFF53536.1"/>
    <property type="molecule type" value="Genomic_DNA"/>
</dbReference>
<organism evidence="2 3">
    <name type="scientific">Halobacillus alkaliphilus</name>
    <dbReference type="NCBI Taxonomy" id="396056"/>
    <lineage>
        <taxon>Bacteria</taxon>
        <taxon>Bacillati</taxon>
        <taxon>Bacillota</taxon>
        <taxon>Bacilli</taxon>
        <taxon>Bacillales</taxon>
        <taxon>Bacillaceae</taxon>
        <taxon>Halobacillus</taxon>
    </lineage>
</organism>
<keyword evidence="1" id="KW-0472">Membrane</keyword>
<keyword evidence="1" id="KW-1133">Transmembrane helix</keyword>
<name>A0A1I2JL77_9BACI</name>
<dbReference type="PIRSF" id="PIRSF029895">
    <property type="entry name" value="SpoIV"/>
    <property type="match status" value="1"/>
</dbReference>
<dbReference type="Proteomes" id="UP000198897">
    <property type="component" value="Unassembled WGS sequence"/>
</dbReference>
<evidence type="ECO:0000313" key="2">
    <source>
        <dbReference type="EMBL" id="SFF53536.1"/>
    </source>
</evidence>
<evidence type="ECO:0000256" key="1">
    <source>
        <dbReference type="SAM" id="Phobius"/>
    </source>
</evidence>
<dbReference type="AlphaFoldDB" id="A0A1I2JL77"/>
<dbReference type="NCBIfam" id="TIGR02876">
    <property type="entry name" value="spore_yqfD"/>
    <property type="match status" value="1"/>
</dbReference>
<proteinExistence type="predicted"/>
<dbReference type="OrthoDB" id="1640349at2"/>
<dbReference type="RefSeq" id="WP_089749093.1">
    <property type="nucleotide sequence ID" value="NZ_FOOG01000001.1"/>
</dbReference>
<feature type="transmembrane region" description="Helical" evidence="1">
    <location>
        <begin position="91"/>
        <end position="111"/>
    </location>
</feature>
<keyword evidence="1" id="KW-0812">Transmembrane</keyword>